<dbReference type="PANTHER" id="PTHR16517">
    <property type="entry name" value="TUBBY-RELATED"/>
    <property type="match status" value="1"/>
</dbReference>
<name>A0A7S0QXJ0_9CHLO</name>
<evidence type="ECO:0000256" key="2">
    <source>
        <dbReference type="SAM" id="MobiDB-lite"/>
    </source>
</evidence>
<reference evidence="4" key="1">
    <citation type="submission" date="2021-01" db="EMBL/GenBank/DDBJ databases">
        <authorList>
            <person name="Corre E."/>
            <person name="Pelletier E."/>
            <person name="Niang G."/>
            <person name="Scheremetjew M."/>
            <person name="Finn R."/>
            <person name="Kale V."/>
            <person name="Holt S."/>
            <person name="Cochrane G."/>
            <person name="Meng A."/>
            <person name="Brown T."/>
            <person name="Cohen L."/>
        </authorList>
    </citation>
    <scope>NUCLEOTIDE SEQUENCE</scope>
    <source>
        <strain evidence="4">CCMP722</strain>
    </source>
</reference>
<feature type="domain" description="Tubby C-terminal" evidence="3">
    <location>
        <begin position="277"/>
        <end position="511"/>
    </location>
</feature>
<dbReference type="SUPFAM" id="SSF54518">
    <property type="entry name" value="Tubby C-terminal domain-like"/>
    <property type="match status" value="1"/>
</dbReference>
<proteinExistence type="inferred from homology"/>
<evidence type="ECO:0000256" key="1">
    <source>
        <dbReference type="ARBA" id="ARBA00007129"/>
    </source>
</evidence>
<feature type="compositionally biased region" description="Gly residues" evidence="2">
    <location>
        <begin position="34"/>
        <end position="52"/>
    </location>
</feature>
<comment type="similarity">
    <text evidence="1">Belongs to the TUB family.</text>
</comment>
<dbReference type="PANTHER" id="PTHR16517:SF131">
    <property type="entry name" value="TUBBY-LIKE PROTEIN 8"/>
    <property type="match status" value="1"/>
</dbReference>
<dbReference type="AlphaFoldDB" id="A0A7S0QXJ0"/>
<dbReference type="InterPro" id="IPR025659">
    <property type="entry name" value="Tubby-like_C"/>
</dbReference>
<evidence type="ECO:0000259" key="3">
    <source>
        <dbReference type="Pfam" id="PF01167"/>
    </source>
</evidence>
<dbReference type="EMBL" id="HBFA01006700">
    <property type="protein sequence ID" value="CAD8654511.1"/>
    <property type="molecule type" value="Transcribed_RNA"/>
</dbReference>
<dbReference type="Gene3D" id="3.20.90.10">
    <property type="entry name" value="Tubby Protein, Chain A"/>
    <property type="match status" value="1"/>
</dbReference>
<accession>A0A7S0QXJ0</accession>
<gene>
    <name evidence="4" type="ORF">POBO1169_LOCUS3494</name>
</gene>
<organism evidence="4">
    <name type="scientific">Pyramimonas obovata</name>
    <dbReference type="NCBI Taxonomy" id="1411642"/>
    <lineage>
        <taxon>Eukaryota</taxon>
        <taxon>Viridiplantae</taxon>
        <taxon>Chlorophyta</taxon>
        <taxon>Pyramimonadophyceae</taxon>
        <taxon>Pyramimonadales</taxon>
        <taxon>Pyramimonadaceae</taxon>
        <taxon>Pyramimonas</taxon>
        <taxon>Pyramimonas incertae sedis</taxon>
    </lineage>
</organism>
<dbReference type="PRINTS" id="PR01573">
    <property type="entry name" value="SUPERTUBBY"/>
</dbReference>
<feature type="region of interest" description="Disordered" evidence="2">
    <location>
        <begin position="1"/>
        <end position="72"/>
    </location>
</feature>
<feature type="compositionally biased region" description="Polar residues" evidence="2">
    <location>
        <begin position="19"/>
        <end position="30"/>
    </location>
</feature>
<evidence type="ECO:0000313" key="4">
    <source>
        <dbReference type="EMBL" id="CAD8654511.1"/>
    </source>
</evidence>
<dbReference type="InterPro" id="IPR000007">
    <property type="entry name" value="Tubby_C"/>
</dbReference>
<dbReference type="Pfam" id="PF01167">
    <property type="entry name" value="Tub"/>
    <property type="match status" value="1"/>
</dbReference>
<feature type="compositionally biased region" description="Polar residues" evidence="2">
    <location>
        <begin position="62"/>
        <end position="72"/>
    </location>
</feature>
<sequence length="517" mass="56141">MSAQINGRQWVGETDDESVSVSGTEFTLPQGSVGASGVGASGLGPGPSGVGGASFLPESSFGAETSNPSIVDQSRMQQRMGAFEFDSSDEDEGYEMPSVEEAWREVPGPSTGYASKGAVPFEADGRSALSEDPYVPAPSSPGDNGSYLLPDVTVATGAMYAGMTQTEFEEMFIQPSGEKPRAVSSTESDVRELLGQGSQLASVRPELLPEDSGPGQSLAKRVLQTVQSPDQGGMKDEPATRKALLGAKFRKAVAKVKNINAAQRMILTLDEIRMIPVPESAGTVKGYIVADFSQSRTVPIYKYFLQEEGQDRFVMAAKKDYSDPFKSQFTFSIDPTNLSKKGSGYYGKLSSNFMGSKYTIFDRGEPKGELVSADMERRVLGAIVYEPTISRAAGGYRRMTTILPNVFKGRDKNGNPIMARWDDVKDMRNMHLLTTKVPSYKKINGQWHYCYKWGGRVKVPSVKNFQLVLQGDQESVVVLFGKMGKNIYALDFTHPLSAHQAFAIAISSLDSKLCMLI</sequence>
<protein>
    <recommendedName>
        <fullName evidence="3">Tubby C-terminal domain-containing protein</fullName>
    </recommendedName>
</protein>